<reference evidence="1 2" key="1">
    <citation type="submission" date="2016-10" db="EMBL/GenBank/DDBJ databases">
        <authorList>
            <person name="de Groot N.N."/>
        </authorList>
    </citation>
    <scope>NUCLEOTIDE SEQUENCE [LARGE SCALE GENOMIC DNA]</scope>
    <source>
        <strain evidence="1 2">CGMCC 1.10959</strain>
    </source>
</reference>
<name>A0A1I7CZF1_9RHOB</name>
<organism evidence="1 2">
    <name type="scientific">Sedimentitalea nanhaiensis</name>
    <dbReference type="NCBI Taxonomy" id="999627"/>
    <lineage>
        <taxon>Bacteria</taxon>
        <taxon>Pseudomonadati</taxon>
        <taxon>Pseudomonadota</taxon>
        <taxon>Alphaproteobacteria</taxon>
        <taxon>Rhodobacterales</taxon>
        <taxon>Paracoccaceae</taxon>
        <taxon>Sedimentitalea</taxon>
    </lineage>
</organism>
<evidence type="ECO:0000313" key="2">
    <source>
        <dbReference type="Proteomes" id="UP000182466"/>
    </source>
</evidence>
<proteinExistence type="predicted"/>
<accession>A0A1I7CZF1</accession>
<dbReference type="AlphaFoldDB" id="A0A1I7CZF1"/>
<keyword evidence="2" id="KW-1185">Reference proteome</keyword>
<dbReference type="STRING" id="999627.SAMN05216236_12131"/>
<protein>
    <submittedName>
        <fullName evidence="1">Uncharacterized protein</fullName>
    </submittedName>
</protein>
<gene>
    <name evidence="1" type="ORF">SAMN05216236_12131</name>
</gene>
<dbReference type="RefSeq" id="WP_211237075.1">
    <property type="nucleotide sequence ID" value="NZ_FPAW01000021.1"/>
</dbReference>
<dbReference type="Proteomes" id="UP000182466">
    <property type="component" value="Unassembled WGS sequence"/>
</dbReference>
<dbReference type="EMBL" id="FPAW01000021">
    <property type="protein sequence ID" value="SFU04811.1"/>
    <property type="molecule type" value="Genomic_DNA"/>
</dbReference>
<evidence type="ECO:0000313" key="1">
    <source>
        <dbReference type="EMBL" id="SFU04811.1"/>
    </source>
</evidence>
<sequence>MGFLYLIIRPLALQEKLPDLNDRAATIGKTGKISESCIRFDPVGFG</sequence>